<reference evidence="2 3" key="1">
    <citation type="journal article" date="2018" name="Science">
        <title>The opium poppy genome and morphinan production.</title>
        <authorList>
            <person name="Guo L."/>
            <person name="Winzer T."/>
            <person name="Yang X."/>
            <person name="Li Y."/>
            <person name="Ning Z."/>
            <person name="He Z."/>
            <person name="Teodor R."/>
            <person name="Lu Y."/>
            <person name="Bowser T.A."/>
            <person name="Graham I.A."/>
            <person name="Ye K."/>
        </authorList>
    </citation>
    <scope>NUCLEOTIDE SEQUENCE [LARGE SCALE GENOMIC DNA]</scope>
    <source>
        <strain evidence="3">cv. HN1</strain>
        <tissue evidence="2">Leaves</tissue>
    </source>
</reference>
<feature type="transmembrane region" description="Helical" evidence="1">
    <location>
        <begin position="33"/>
        <end position="51"/>
    </location>
</feature>
<evidence type="ECO:0000313" key="2">
    <source>
        <dbReference type="EMBL" id="RZC52239.1"/>
    </source>
</evidence>
<proteinExistence type="predicted"/>
<sequence length="60" mass="7079">MTSTRLETSSTFITYMLKQNSAICRINIDINSLFFLGSMLFMFFSVIFYLLRQKVKQINI</sequence>
<evidence type="ECO:0000313" key="3">
    <source>
        <dbReference type="Proteomes" id="UP000316621"/>
    </source>
</evidence>
<keyword evidence="1" id="KW-0472">Membrane</keyword>
<protein>
    <submittedName>
        <fullName evidence="2">Uncharacterized protein</fullName>
    </submittedName>
</protein>
<keyword evidence="1" id="KW-1133">Transmembrane helix</keyword>
<keyword evidence="1" id="KW-0812">Transmembrane</keyword>
<dbReference type="AlphaFoldDB" id="A0A4Y7IXM9"/>
<dbReference type="Proteomes" id="UP000316621">
    <property type="component" value="Chromosome 2"/>
</dbReference>
<evidence type="ECO:0000256" key="1">
    <source>
        <dbReference type="SAM" id="Phobius"/>
    </source>
</evidence>
<gene>
    <name evidence="2" type="ORF">C5167_020662</name>
</gene>
<accession>A0A4Y7IXM9</accession>
<keyword evidence="3" id="KW-1185">Reference proteome</keyword>
<organism evidence="2 3">
    <name type="scientific">Papaver somniferum</name>
    <name type="common">Opium poppy</name>
    <dbReference type="NCBI Taxonomy" id="3469"/>
    <lineage>
        <taxon>Eukaryota</taxon>
        <taxon>Viridiplantae</taxon>
        <taxon>Streptophyta</taxon>
        <taxon>Embryophyta</taxon>
        <taxon>Tracheophyta</taxon>
        <taxon>Spermatophyta</taxon>
        <taxon>Magnoliopsida</taxon>
        <taxon>Ranunculales</taxon>
        <taxon>Papaveraceae</taxon>
        <taxon>Papaveroideae</taxon>
        <taxon>Papaver</taxon>
    </lineage>
</organism>
<dbReference type="EMBL" id="CM010716">
    <property type="protein sequence ID" value="RZC52239.1"/>
    <property type="molecule type" value="Genomic_DNA"/>
</dbReference>
<name>A0A4Y7IXM9_PAPSO</name>
<dbReference type="Gramene" id="RZC52239">
    <property type="protein sequence ID" value="RZC52239"/>
    <property type="gene ID" value="C5167_020662"/>
</dbReference>